<dbReference type="AlphaFoldDB" id="A0A7M2RKK9"/>
<evidence type="ECO:0000256" key="10">
    <source>
        <dbReference type="ARBA" id="ARBA00047448"/>
    </source>
</evidence>
<evidence type="ECO:0000313" key="13">
    <source>
        <dbReference type="EMBL" id="QOV19882.1"/>
    </source>
</evidence>
<keyword evidence="4" id="KW-0813">Transport</keyword>
<evidence type="ECO:0000256" key="8">
    <source>
        <dbReference type="ARBA" id="ARBA00024690"/>
    </source>
</evidence>
<feature type="domain" description="Desulfoferrodoxin ferrous iron-binding" evidence="11">
    <location>
        <begin position="42"/>
        <end position="122"/>
    </location>
</feature>
<feature type="domain" description="Desulfoferrodoxin N-terminal" evidence="12">
    <location>
        <begin position="6"/>
        <end position="35"/>
    </location>
</feature>
<dbReference type="InterPro" id="IPR036073">
    <property type="entry name" value="Desulfoferrodoxin_Fe-bd_dom_sf"/>
</dbReference>
<dbReference type="PANTHER" id="PTHR36541">
    <property type="entry name" value="SUPEROXIDE REDUCTASE-RELATED"/>
    <property type="match status" value="1"/>
</dbReference>
<reference evidence="13 14" key="1">
    <citation type="submission" date="2020-10" db="EMBL/GenBank/DDBJ databases">
        <title>Blautia liquoris sp.nov., isolated from the mud in a fermentation cellar used for the production of Chinese strong-flavoured liquor.</title>
        <authorList>
            <person name="Lu L."/>
        </authorList>
    </citation>
    <scope>NUCLEOTIDE SEQUENCE [LARGE SCALE GENOMIC DNA]</scope>
    <source>
        <strain evidence="13 14">LZLJ-3</strain>
    </source>
</reference>
<evidence type="ECO:0000256" key="6">
    <source>
        <dbReference type="ARBA" id="ARBA00022982"/>
    </source>
</evidence>
<comment type="function">
    <text evidence="8">Catalyzes the one-electron reduction of superoxide anion radical to hydrogen peroxide at a nonheme ferrous iron center. Plays a fundamental role in case of oxidative stress via its superoxide detoxification activity.</text>
</comment>
<sequence length="147" mass="16207">MSDSGFYRCDSCGTTVYLLKKGGCEPSCCGKTMTQLKVNAAEAATEKHIPAVERTDDGKLKVTVGSTLHPMTSEHFIEWIALKTDDRVDIRYLKPQDQPTAVFDNVLNGSVYAYCNLHGLWIRELDFVIPDEGACSAEFPQGCVIPD</sequence>
<dbReference type="InterPro" id="IPR004462">
    <property type="entry name" value="Desulfoferrodoxin_N"/>
</dbReference>
<dbReference type="EC" id="1.15.1.2" evidence="2"/>
<evidence type="ECO:0000256" key="7">
    <source>
        <dbReference type="ARBA" id="ARBA00023004"/>
    </source>
</evidence>
<dbReference type="EMBL" id="CP063304">
    <property type="protein sequence ID" value="QOV19882.1"/>
    <property type="molecule type" value="Genomic_DNA"/>
</dbReference>
<evidence type="ECO:0000256" key="2">
    <source>
        <dbReference type="ARBA" id="ARBA00012679"/>
    </source>
</evidence>
<dbReference type="RefSeq" id="WP_193736202.1">
    <property type="nucleotide sequence ID" value="NZ_CP063304.1"/>
</dbReference>
<evidence type="ECO:0000313" key="14">
    <source>
        <dbReference type="Proteomes" id="UP000593601"/>
    </source>
</evidence>
<evidence type="ECO:0000259" key="11">
    <source>
        <dbReference type="Pfam" id="PF01880"/>
    </source>
</evidence>
<evidence type="ECO:0000256" key="9">
    <source>
        <dbReference type="ARBA" id="ARBA00031398"/>
    </source>
</evidence>
<organism evidence="13 14">
    <name type="scientific">Blautia liquoris</name>
    <dbReference type="NCBI Taxonomy" id="2779518"/>
    <lineage>
        <taxon>Bacteria</taxon>
        <taxon>Bacillati</taxon>
        <taxon>Bacillota</taxon>
        <taxon>Clostridia</taxon>
        <taxon>Lachnospirales</taxon>
        <taxon>Lachnospiraceae</taxon>
        <taxon>Blautia</taxon>
    </lineage>
</organism>
<protein>
    <recommendedName>
        <fullName evidence="3">Desulfoferrodoxin</fullName>
        <ecNumber evidence="2">1.15.1.2</ecNumber>
    </recommendedName>
    <alternativeName>
        <fullName evidence="9">Superoxide reductase</fullName>
    </alternativeName>
</protein>
<keyword evidence="6" id="KW-0249">Electron transport</keyword>
<keyword evidence="5" id="KW-0479">Metal-binding</keyword>
<dbReference type="SUPFAM" id="SSF57802">
    <property type="entry name" value="Rubredoxin-like"/>
    <property type="match status" value="1"/>
</dbReference>
<evidence type="ECO:0000256" key="1">
    <source>
        <dbReference type="ARBA" id="ARBA00005941"/>
    </source>
</evidence>
<dbReference type="GO" id="GO:0050605">
    <property type="term" value="F:superoxide reductase activity"/>
    <property type="evidence" value="ECO:0007669"/>
    <property type="project" value="UniProtKB-EC"/>
</dbReference>
<proteinExistence type="inferred from homology"/>
<dbReference type="Pfam" id="PF06397">
    <property type="entry name" value="Desulfoferrod_N"/>
    <property type="match status" value="1"/>
</dbReference>
<dbReference type="InterPro" id="IPR002742">
    <property type="entry name" value="Desulfoferrodoxin_Fe-bd_dom"/>
</dbReference>
<gene>
    <name evidence="13" type="ORF">INP51_02625</name>
</gene>
<dbReference type="Gene3D" id="2.60.40.730">
    <property type="entry name" value="SOR catalytic domain"/>
    <property type="match status" value="1"/>
</dbReference>
<dbReference type="InterPro" id="IPR051233">
    <property type="entry name" value="Desulfoferrodoxin_SOR"/>
</dbReference>
<evidence type="ECO:0000256" key="3">
    <source>
        <dbReference type="ARBA" id="ARBA00014839"/>
    </source>
</evidence>
<dbReference type="PANTHER" id="PTHR36541:SF1">
    <property type="entry name" value="SUPEROXIDE REDUCTASE-RELATED"/>
    <property type="match status" value="1"/>
</dbReference>
<dbReference type="GO" id="GO:0005506">
    <property type="term" value="F:iron ion binding"/>
    <property type="evidence" value="ECO:0007669"/>
    <property type="project" value="InterPro"/>
</dbReference>
<dbReference type="SUPFAM" id="SSF49367">
    <property type="entry name" value="Superoxide reductase-like"/>
    <property type="match status" value="1"/>
</dbReference>
<keyword evidence="7" id="KW-0408">Iron</keyword>
<evidence type="ECO:0000256" key="4">
    <source>
        <dbReference type="ARBA" id="ARBA00022448"/>
    </source>
</evidence>
<comment type="catalytic activity">
    <reaction evidence="10">
        <text>reduced [rubredoxin] + superoxide + 2 H(+) = oxidized [rubredoxin] + H2O2</text>
        <dbReference type="Rhea" id="RHEA:21324"/>
        <dbReference type="Rhea" id="RHEA-COMP:10302"/>
        <dbReference type="Rhea" id="RHEA-COMP:10303"/>
        <dbReference type="ChEBI" id="CHEBI:15378"/>
        <dbReference type="ChEBI" id="CHEBI:16240"/>
        <dbReference type="ChEBI" id="CHEBI:18421"/>
        <dbReference type="ChEBI" id="CHEBI:29033"/>
        <dbReference type="ChEBI" id="CHEBI:29034"/>
        <dbReference type="EC" id="1.15.1.2"/>
    </reaction>
</comment>
<dbReference type="Pfam" id="PF01880">
    <property type="entry name" value="Desulfoferrodox"/>
    <property type="match status" value="1"/>
</dbReference>
<accession>A0A7M2RKK9</accession>
<comment type="similarity">
    <text evidence="1">Belongs to the desulfoferrodoxin family.</text>
</comment>
<dbReference type="KEGG" id="bliq:INP51_02625"/>
<dbReference type="Proteomes" id="UP000593601">
    <property type="component" value="Chromosome"/>
</dbReference>
<evidence type="ECO:0000259" key="12">
    <source>
        <dbReference type="Pfam" id="PF06397"/>
    </source>
</evidence>
<evidence type="ECO:0000256" key="5">
    <source>
        <dbReference type="ARBA" id="ARBA00022723"/>
    </source>
</evidence>
<keyword evidence="14" id="KW-1185">Reference proteome</keyword>
<name>A0A7M2RKK9_9FIRM</name>